<accession>A0A9E7S4M9</accession>
<evidence type="ECO:0000313" key="2">
    <source>
        <dbReference type="Proteomes" id="UP001056273"/>
    </source>
</evidence>
<dbReference type="Proteomes" id="UP001056273">
    <property type="component" value="Segment"/>
</dbReference>
<reference evidence="1 2" key="1">
    <citation type="submission" date="2022-04" db="EMBL/GenBank/DDBJ databases">
        <authorList>
            <person name="Jaya Jothi S."/>
            <person name="Mutusamy P."/>
            <person name="Kumarasan Y."/>
            <person name="Su YIn L."/>
            <person name="Loke S."/>
            <person name="Croft L."/>
            <person name="Rajandas H."/>
            <person name="Parimannan S."/>
        </authorList>
    </citation>
    <scope>NUCLEOTIDE SEQUENCE [LARGE SCALE GENOMIC DNA]</scope>
</reference>
<proteinExistence type="predicted"/>
<evidence type="ECO:0000313" key="1">
    <source>
        <dbReference type="EMBL" id="URX37647.1"/>
    </source>
</evidence>
<organism evidence="1 2">
    <name type="scientific">Dickeya phage DchS19</name>
    <dbReference type="NCBI Taxonomy" id="2951194"/>
    <lineage>
        <taxon>Viruses</taxon>
        <taxon>Duplodnaviria</taxon>
        <taxon>Heunggongvirae</taxon>
        <taxon>Uroviricota</taxon>
        <taxon>Caudoviricetes</taxon>
        <taxon>Autographivirales</taxon>
        <taxon>Autotranscriptaviridae</taxon>
        <taxon>Studiervirinae</taxon>
        <taxon>Ningirsuvirus</taxon>
        <taxon>Ningirsuvirus DchS19</taxon>
    </lineage>
</organism>
<sequence>MGTFTFAVAVFLCLSLLACTCVGLYQLIALASTER</sequence>
<keyword evidence="2" id="KW-1185">Reference proteome</keyword>
<dbReference type="EMBL" id="ON287378">
    <property type="protein sequence ID" value="URX37647.1"/>
    <property type="molecule type" value="Genomic_DNA"/>
</dbReference>
<protein>
    <submittedName>
        <fullName evidence="1">Uncharacterized protein</fullName>
    </submittedName>
</protein>
<name>A0A9E7S4M9_9CAUD</name>
<gene>
    <name evidence="1" type="ORF">FNPHOIGM_00010</name>
</gene>